<evidence type="ECO:0000256" key="2">
    <source>
        <dbReference type="ARBA" id="ARBA00008854"/>
    </source>
</evidence>
<dbReference type="Gene3D" id="1.20.1440.20">
    <property type="entry name" value="LemA-like domain"/>
    <property type="match status" value="1"/>
</dbReference>
<proteinExistence type="inferred from homology"/>
<dbReference type="SUPFAM" id="SSF140478">
    <property type="entry name" value="LemA-like"/>
    <property type="match status" value="1"/>
</dbReference>
<evidence type="ECO:0000256" key="1">
    <source>
        <dbReference type="ARBA" id="ARBA00004167"/>
    </source>
</evidence>
<evidence type="ECO:0000256" key="3">
    <source>
        <dbReference type="ARBA" id="ARBA00022692"/>
    </source>
</evidence>
<comment type="similarity">
    <text evidence="2">Belongs to the LemA family.</text>
</comment>
<evidence type="ECO:0000256" key="6">
    <source>
        <dbReference type="SAM" id="Phobius"/>
    </source>
</evidence>
<dbReference type="PANTHER" id="PTHR34478">
    <property type="entry name" value="PROTEIN LEMA"/>
    <property type="match status" value="1"/>
</dbReference>
<sequence>MTTIILVVAAVLIVLGFIGIYNRLVVLRNRIENAWSQIDVQLKRRYDLIPNLIETVKGYATHERELFENVTKARTQAINAGTVEGQAKAENMLTGTLKSLFAVAENYPELKANENFMMLQEELSGTESKIAFSRQFFNDTVMSFNTAIQKFPTNVMASMFGFASREYFEIDEVSREPVKVDFAKE</sequence>
<comment type="caution">
    <text evidence="7">The sequence shown here is derived from an EMBL/GenBank/DDBJ whole genome shotgun (WGS) entry which is preliminary data.</text>
</comment>
<reference evidence="7" key="1">
    <citation type="journal article" date="2015" name="Nature">
        <title>Complex archaea that bridge the gap between prokaryotes and eukaryotes.</title>
        <authorList>
            <person name="Spang A."/>
            <person name="Saw J.H."/>
            <person name="Jorgensen S.L."/>
            <person name="Zaremba-Niedzwiedzka K."/>
            <person name="Martijn J."/>
            <person name="Lind A.E."/>
            <person name="van Eijk R."/>
            <person name="Schleper C."/>
            <person name="Guy L."/>
            <person name="Ettema T.J."/>
        </authorList>
    </citation>
    <scope>NUCLEOTIDE SEQUENCE</scope>
</reference>
<dbReference type="Pfam" id="PF04011">
    <property type="entry name" value="LemA"/>
    <property type="match status" value="1"/>
</dbReference>
<dbReference type="AlphaFoldDB" id="A0A0F8XAZ4"/>
<organism evidence="7">
    <name type="scientific">marine sediment metagenome</name>
    <dbReference type="NCBI Taxonomy" id="412755"/>
    <lineage>
        <taxon>unclassified sequences</taxon>
        <taxon>metagenomes</taxon>
        <taxon>ecological metagenomes</taxon>
    </lineage>
</organism>
<keyword evidence="3 6" id="KW-0812">Transmembrane</keyword>
<name>A0A0F8XAZ4_9ZZZZ</name>
<keyword evidence="4 6" id="KW-1133">Transmembrane helix</keyword>
<accession>A0A0F8XAZ4</accession>
<gene>
    <name evidence="7" type="ORF">LCGC14_2968810</name>
</gene>
<protein>
    <recommendedName>
        <fullName evidence="8">LemA family protein</fullName>
    </recommendedName>
</protein>
<feature type="transmembrane region" description="Helical" evidence="6">
    <location>
        <begin position="6"/>
        <end position="26"/>
    </location>
</feature>
<dbReference type="InterPro" id="IPR007156">
    <property type="entry name" value="MamQ_LemA"/>
</dbReference>
<dbReference type="GO" id="GO:0016020">
    <property type="term" value="C:membrane"/>
    <property type="evidence" value="ECO:0007669"/>
    <property type="project" value="UniProtKB-SubCell"/>
</dbReference>
<comment type="subcellular location">
    <subcellularLocation>
        <location evidence="1">Membrane</location>
        <topology evidence="1">Single-pass membrane protein</topology>
    </subcellularLocation>
</comment>
<dbReference type="InterPro" id="IPR023353">
    <property type="entry name" value="LemA-like_dom_sf"/>
</dbReference>
<evidence type="ECO:0008006" key="8">
    <source>
        <dbReference type="Google" id="ProtNLM"/>
    </source>
</evidence>
<dbReference type="PANTHER" id="PTHR34478:SF2">
    <property type="entry name" value="MEMBRANE PROTEIN"/>
    <property type="match status" value="1"/>
</dbReference>
<evidence type="ECO:0000313" key="7">
    <source>
        <dbReference type="EMBL" id="KKK65968.1"/>
    </source>
</evidence>
<evidence type="ECO:0000256" key="5">
    <source>
        <dbReference type="ARBA" id="ARBA00023136"/>
    </source>
</evidence>
<evidence type="ECO:0000256" key="4">
    <source>
        <dbReference type="ARBA" id="ARBA00022989"/>
    </source>
</evidence>
<dbReference type="EMBL" id="LAZR01060303">
    <property type="protein sequence ID" value="KKK65968.1"/>
    <property type="molecule type" value="Genomic_DNA"/>
</dbReference>
<keyword evidence="5 6" id="KW-0472">Membrane</keyword>